<reference evidence="4" key="1">
    <citation type="journal article" date="2014" name="Int. J. Syst. Evol. Microbiol.">
        <title>Complete genome sequence of Corynebacterium casei LMG S-19264T (=DSM 44701T), isolated from a smear-ripened cheese.</title>
        <authorList>
            <consortium name="US DOE Joint Genome Institute (JGI-PGF)"/>
            <person name="Walter F."/>
            <person name="Albersmeier A."/>
            <person name="Kalinowski J."/>
            <person name="Ruckert C."/>
        </authorList>
    </citation>
    <scope>NUCLEOTIDE SEQUENCE</scope>
    <source>
        <strain evidence="4">JCM 18487</strain>
    </source>
</reference>
<dbReference type="Pfam" id="PF01730">
    <property type="entry name" value="UreF"/>
    <property type="match status" value="1"/>
</dbReference>
<dbReference type="EMBL" id="BMOY01000006">
    <property type="protein sequence ID" value="GGI99452.1"/>
    <property type="molecule type" value="Genomic_DNA"/>
</dbReference>
<dbReference type="RefSeq" id="WP_188881061.1">
    <property type="nucleotide sequence ID" value="NZ_BMOY01000006.1"/>
</dbReference>
<keyword evidence="3" id="KW-0963">Cytoplasm</keyword>
<evidence type="ECO:0000313" key="4">
    <source>
        <dbReference type="EMBL" id="GGI99452.1"/>
    </source>
</evidence>
<dbReference type="Proteomes" id="UP000637695">
    <property type="component" value="Unassembled WGS sequence"/>
</dbReference>
<dbReference type="HAMAP" id="MF_01385">
    <property type="entry name" value="UreF"/>
    <property type="match status" value="1"/>
</dbReference>
<reference evidence="4" key="2">
    <citation type="submission" date="2020-09" db="EMBL/GenBank/DDBJ databases">
        <authorList>
            <person name="Sun Q."/>
            <person name="Ohkuma M."/>
        </authorList>
    </citation>
    <scope>NUCLEOTIDE SEQUENCE</scope>
    <source>
        <strain evidence="4">JCM 18487</strain>
    </source>
</reference>
<dbReference type="InterPro" id="IPR002639">
    <property type="entry name" value="UreF"/>
</dbReference>
<evidence type="ECO:0000256" key="1">
    <source>
        <dbReference type="ARBA" id="ARBA00022988"/>
    </source>
</evidence>
<keyword evidence="5" id="KW-1185">Reference proteome</keyword>
<comment type="subunit">
    <text evidence="3">UreD, UreF and UreG form a complex that acts as a GTP-hydrolysis-dependent molecular chaperone, activating the urease apoprotein by helping to assemble the nickel containing metallocenter of UreC. The UreE protein probably delivers the nickel.</text>
</comment>
<comment type="similarity">
    <text evidence="3">Belongs to the UreF family.</text>
</comment>
<dbReference type="InterPro" id="IPR038277">
    <property type="entry name" value="UreF_sf"/>
</dbReference>
<name>A0A917NI03_9BACL</name>
<comment type="function">
    <text evidence="3">Required for maturation of urease via the functional incorporation of the urease nickel metallocenter.</text>
</comment>
<evidence type="ECO:0000313" key="5">
    <source>
        <dbReference type="Proteomes" id="UP000637695"/>
    </source>
</evidence>
<dbReference type="GO" id="GO:0016151">
    <property type="term" value="F:nickel cation binding"/>
    <property type="evidence" value="ECO:0007669"/>
    <property type="project" value="UniProtKB-UniRule"/>
</dbReference>
<sequence length="231" mass="25859">MLHEPRLLLLLQWFDASFPTGAYTQSFGLETYIQEGVVRDGGTLAEFVCAYLSGPLLYTDAIALRSVYEWTSAGETEHVFAVDNLLAAQCLPSEVREGARRMGERLLRLMGDLFPEQVVWVEYRTRIREHAAYGHPAVVYGLALAQVGIPLRQGLTAYLFACVNALVQNGVRAIPLGQTEGQRLLMRLHSRIMACAERALALDWDDFGAVSPGMELAQMRHERLDVRIFMS</sequence>
<organism evidence="4 5">
    <name type="scientific">Alicyclobacillus cellulosilyticus</name>
    <dbReference type="NCBI Taxonomy" id="1003997"/>
    <lineage>
        <taxon>Bacteria</taxon>
        <taxon>Bacillati</taxon>
        <taxon>Bacillota</taxon>
        <taxon>Bacilli</taxon>
        <taxon>Bacillales</taxon>
        <taxon>Alicyclobacillaceae</taxon>
        <taxon>Alicyclobacillus</taxon>
    </lineage>
</organism>
<evidence type="ECO:0000256" key="3">
    <source>
        <dbReference type="HAMAP-Rule" id="MF_01385"/>
    </source>
</evidence>
<keyword evidence="1 3" id="KW-0996">Nickel insertion</keyword>
<proteinExistence type="inferred from homology"/>
<dbReference type="PIRSF" id="PIRSF009467">
    <property type="entry name" value="Ureas_acces_UreF"/>
    <property type="match status" value="1"/>
</dbReference>
<dbReference type="PANTHER" id="PTHR33620">
    <property type="entry name" value="UREASE ACCESSORY PROTEIN F"/>
    <property type="match status" value="1"/>
</dbReference>
<comment type="subcellular location">
    <subcellularLocation>
        <location evidence="3">Cytoplasm</location>
    </subcellularLocation>
</comment>
<comment type="caution">
    <text evidence="4">The sequence shown here is derived from an EMBL/GenBank/DDBJ whole genome shotgun (WGS) entry which is preliminary data.</text>
</comment>
<dbReference type="Gene3D" id="1.10.4190.10">
    <property type="entry name" value="Urease accessory protein UreF"/>
    <property type="match status" value="1"/>
</dbReference>
<accession>A0A917NI03</accession>
<keyword evidence="2 3" id="KW-0143">Chaperone</keyword>
<dbReference type="AlphaFoldDB" id="A0A917NI03"/>
<protein>
    <recommendedName>
        <fullName evidence="3">Urease accessory protein UreF</fullName>
    </recommendedName>
</protein>
<dbReference type="PANTHER" id="PTHR33620:SF1">
    <property type="entry name" value="UREASE ACCESSORY PROTEIN F"/>
    <property type="match status" value="1"/>
</dbReference>
<gene>
    <name evidence="3 4" type="primary">ureF</name>
    <name evidence="4" type="ORF">GCM10010885_05950</name>
</gene>
<evidence type="ECO:0000256" key="2">
    <source>
        <dbReference type="ARBA" id="ARBA00023186"/>
    </source>
</evidence>
<dbReference type="GO" id="GO:0005737">
    <property type="term" value="C:cytoplasm"/>
    <property type="evidence" value="ECO:0007669"/>
    <property type="project" value="UniProtKB-SubCell"/>
</dbReference>